<dbReference type="HOGENOM" id="CLU_012494_12_2_1"/>
<evidence type="ECO:0000313" key="3">
    <source>
        <dbReference type="Ensembl" id="ENSOGAP00000002036.1"/>
    </source>
</evidence>
<reference evidence="4" key="1">
    <citation type="submission" date="2011-03" db="EMBL/GenBank/DDBJ databases">
        <title>Version 3 of the genome sequence of Otolemur garnettii (Bushbaby).</title>
        <authorList>
            <consortium name="The Broad Institute Genome Sequencing Platform"/>
            <person name="Di Palma F."/>
            <person name="Johnson J."/>
            <person name="Lander E.S."/>
            <person name="Lindblad-Toh K."/>
            <person name="Jaffe D.B."/>
            <person name="Gnerre S."/>
            <person name="MacCallum I."/>
            <person name="Przybylski D."/>
            <person name="Ribeiro F.J."/>
            <person name="Burton J.N."/>
            <person name="Walker B.J."/>
            <person name="Sharpe T."/>
            <person name="Hall G."/>
        </authorList>
    </citation>
    <scope>NUCLEOTIDE SEQUENCE [LARGE SCALE GENOMIC DNA]</scope>
</reference>
<dbReference type="Gene3D" id="3.40.50.1820">
    <property type="entry name" value="alpha/beta hydrolase"/>
    <property type="match status" value="1"/>
</dbReference>
<evidence type="ECO:0000313" key="4">
    <source>
        <dbReference type="Proteomes" id="UP000005225"/>
    </source>
</evidence>
<dbReference type="OMA" id="TLWVICS"/>
<organism evidence="3 4">
    <name type="scientific">Otolemur garnettii</name>
    <name type="common">Small-eared galago</name>
    <name type="synonym">Garnett's greater bushbaby</name>
    <dbReference type="NCBI Taxonomy" id="30611"/>
    <lineage>
        <taxon>Eukaryota</taxon>
        <taxon>Metazoa</taxon>
        <taxon>Chordata</taxon>
        <taxon>Craniata</taxon>
        <taxon>Vertebrata</taxon>
        <taxon>Euteleostomi</taxon>
        <taxon>Mammalia</taxon>
        <taxon>Eutheria</taxon>
        <taxon>Euarchontoglires</taxon>
        <taxon>Primates</taxon>
        <taxon>Strepsirrhini</taxon>
        <taxon>Lorisiformes</taxon>
        <taxon>Galagidae</taxon>
        <taxon>Otolemur</taxon>
    </lineage>
</organism>
<dbReference type="Pfam" id="PF07859">
    <property type="entry name" value="Abhydrolase_3"/>
    <property type="match status" value="2"/>
</dbReference>
<dbReference type="eggNOG" id="KOG1515">
    <property type="taxonomic scope" value="Eukaryota"/>
</dbReference>
<dbReference type="GO" id="GO:0016787">
    <property type="term" value="F:hydrolase activity"/>
    <property type="evidence" value="ECO:0007669"/>
    <property type="project" value="UniProtKB-KW"/>
</dbReference>
<dbReference type="STRING" id="30611.ENSOGAP00000002036"/>
<dbReference type="AlphaFoldDB" id="H0WKE6"/>
<proteinExistence type="predicted"/>
<reference evidence="3" key="3">
    <citation type="submission" date="2025-09" db="UniProtKB">
        <authorList>
            <consortium name="Ensembl"/>
        </authorList>
    </citation>
    <scope>IDENTIFICATION</scope>
</reference>
<feature type="domain" description="Alpha/beta hydrolase fold-3" evidence="2">
    <location>
        <begin position="58"/>
        <end position="189"/>
    </location>
</feature>
<dbReference type="SUPFAM" id="SSF53474">
    <property type="entry name" value="alpha/beta-Hydrolases"/>
    <property type="match status" value="1"/>
</dbReference>
<feature type="domain" description="Alpha/beta hydrolase fold-3" evidence="2">
    <location>
        <begin position="253"/>
        <end position="323"/>
    </location>
</feature>
<evidence type="ECO:0000256" key="1">
    <source>
        <dbReference type="ARBA" id="ARBA00022801"/>
    </source>
</evidence>
<accession>H0WKE6</accession>
<dbReference type="InterPro" id="IPR050300">
    <property type="entry name" value="GDXG_lipolytic_enzyme"/>
</dbReference>
<dbReference type="InterPro" id="IPR029058">
    <property type="entry name" value="AB_hydrolase_fold"/>
</dbReference>
<sequence>KIFEKLRICSMPEFIRFMHDLKPLKTDPDIVVTDLHFGTVPVKLYQPKSSLCTPRPGIVFFHGGGGVMGSLKTHHGICCCLSKESDSVVLSVGYRQVPKGKFPGPLRDCIVATTHFLKSLNAYGVDPTRVVLCGDSVGGSIAAVICQQFVDRADLPRIRAQILIYSAFQAMDFQLPSFQQNAEVPLVQWSLLFYCFASFLDFSPSWEDAIRKNAHLPASVWEKYRKWLGPENIPERFKKRGYRPVPPAPLNEDAYLETNLLLDPRCSPLIAEDHVISRLPEACIVSCEFDIIRDHSLLYKKRLEDLGVPVTWCHLEDGFHGVFNTLDMGWLHFPSSRKIMNVLVRFIKGL</sequence>
<evidence type="ECO:0000259" key="2">
    <source>
        <dbReference type="Pfam" id="PF07859"/>
    </source>
</evidence>
<dbReference type="GeneTree" id="ENSGT00940000162160"/>
<protein>
    <submittedName>
        <fullName evidence="3">Arylacetamide deacetylase like 3</fullName>
    </submittedName>
</protein>
<dbReference type="PANTHER" id="PTHR48081:SF32">
    <property type="entry name" value="ALPHA_BETA HYDROLASE FOLD-3 DOMAIN-CONTAINING PROTEIN"/>
    <property type="match status" value="1"/>
</dbReference>
<dbReference type="EMBL" id="AAQR03101574">
    <property type="status" value="NOT_ANNOTATED_CDS"/>
    <property type="molecule type" value="Genomic_DNA"/>
</dbReference>
<keyword evidence="4" id="KW-1185">Reference proteome</keyword>
<dbReference type="Ensembl" id="ENSOGAT00000002283.1">
    <property type="protein sequence ID" value="ENSOGAP00000002036.1"/>
    <property type="gene ID" value="ENSOGAG00000002281.1"/>
</dbReference>
<dbReference type="InParanoid" id="H0WKE6"/>
<name>H0WKE6_OTOGA</name>
<dbReference type="InterPro" id="IPR013094">
    <property type="entry name" value="AB_hydrolase_3"/>
</dbReference>
<dbReference type="PANTHER" id="PTHR48081">
    <property type="entry name" value="AB HYDROLASE SUPERFAMILY PROTEIN C4A8.06C"/>
    <property type="match status" value="1"/>
</dbReference>
<keyword evidence="1" id="KW-0378">Hydrolase</keyword>
<dbReference type="Proteomes" id="UP000005225">
    <property type="component" value="Unassembled WGS sequence"/>
</dbReference>
<reference evidence="3" key="2">
    <citation type="submission" date="2025-08" db="UniProtKB">
        <authorList>
            <consortium name="Ensembl"/>
        </authorList>
    </citation>
    <scope>IDENTIFICATION</scope>
</reference>